<organism evidence="2 3">
    <name type="scientific">Phlyctema vagabunda</name>
    <dbReference type="NCBI Taxonomy" id="108571"/>
    <lineage>
        <taxon>Eukaryota</taxon>
        <taxon>Fungi</taxon>
        <taxon>Dikarya</taxon>
        <taxon>Ascomycota</taxon>
        <taxon>Pezizomycotina</taxon>
        <taxon>Leotiomycetes</taxon>
        <taxon>Helotiales</taxon>
        <taxon>Dermateaceae</taxon>
        <taxon>Phlyctema</taxon>
    </lineage>
</organism>
<dbReference type="SMART" id="SM00028">
    <property type="entry name" value="TPR"/>
    <property type="match status" value="5"/>
</dbReference>
<dbReference type="PANTHER" id="PTHR35205:SF1">
    <property type="entry name" value="ZU5 DOMAIN-CONTAINING PROTEIN"/>
    <property type="match status" value="1"/>
</dbReference>
<dbReference type="InterPro" id="IPR019734">
    <property type="entry name" value="TPR_rpt"/>
</dbReference>
<dbReference type="SUPFAM" id="SSF48452">
    <property type="entry name" value="TPR-like"/>
    <property type="match status" value="1"/>
</dbReference>
<feature type="domain" description="DUF7779" evidence="1">
    <location>
        <begin position="165"/>
        <end position="252"/>
    </location>
</feature>
<dbReference type="EMBL" id="JBFCZG010000010">
    <property type="protein sequence ID" value="KAL3417613.1"/>
    <property type="molecule type" value="Genomic_DNA"/>
</dbReference>
<dbReference type="InterPro" id="IPR027417">
    <property type="entry name" value="P-loop_NTPase"/>
</dbReference>
<accession>A0ABR4P2S5</accession>
<evidence type="ECO:0000259" key="1">
    <source>
        <dbReference type="Pfam" id="PF25000"/>
    </source>
</evidence>
<gene>
    <name evidence="2" type="ORF">PVAG01_10623</name>
</gene>
<reference evidence="2 3" key="1">
    <citation type="submission" date="2024-06" db="EMBL/GenBank/DDBJ databases">
        <title>Complete genome of Phlyctema vagabunda strain 19-DSS-EL-015.</title>
        <authorList>
            <person name="Fiorenzani C."/>
        </authorList>
    </citation>
    <scope>NUCLEOTIDE SEQUENCE [LARGE SCALE GENOMIC DNA]</scope>
    <source>
        <strain evidence="2 3">19-DSS-EL-015</strain>
    </source>
</reference>
<dbReference type="Pfam" id="PF25000">
    <property type="entry name" value="DUF7779"/>
    <property type="match status" value="1"/>
</dbReference>
<keyword evidence="3" id="KW-1185">Reference proteome</keyword>
<dbReference type="Proteomes" id="UP001629113">
    <property type="component" value="Unassembled WGS sequence"/>
</dbReference>
<dbReference type="PANTHER" id="PTHR35205">
    <property type="entry name" value="NB-ARC AND TPR DOMAIN PROTEIN"/>
    <property type="match status" value="1"/>
</dbReference>
<evidence type="ECO:0000313" key="2">
    <source>
        <dbReference type="EMBL" id="KAL3417613.1"/>
    </source>
</evidence>
<proteinExistence type="predicted"/>
<dbReference type="Pfam" id="PF13181">
    <property type="entry name" value="TPR_8"/>
    <property type="match status" value="1"/>
</dbReference>
<dbReference type="SUPFAM" id="SSF52540">
    <property type="entry name" value="P-loop containing nucleoside triphosphate hydrolases"/>
    <property type="match status" value="1"/>
</dbReference>
<evidence type="ECO:0000313" key="3">
    <source>
        <dbReference type="Proteomes" id="UP001629113"/>
    </source>
</evidence>
<protein>
    <submittedName>
        <fullName evidence="2">Tetratricopeptide repeat domain-containing protein</fullName>
    </submittedName>
</protein>
<dbReference type="Gene3D" id="1.25.40.10">
    <property type="entry name" value="Tetratricopeptide repeat domain"/>
    <property type="match status" value="2"/>
</dbReference>
<sequence length="626" mass="70397">MQWLANPVKLKSKSTTEEPTLTEASWLVIFDNANSIGLVSEFWPTATSGSVLMTTRDPAAKDFCLGNGIILKPFSMEEATEFLLDSLNKDSDIFYSKDADLTSVLEKIGGLPLAIGQIAALIRRHFMTVHEFAQAFAQGAKEAGLSDYQASQYDGSYRYSLFTVWAFDTLDELAQGLLNVMSFLDPFGIQETILMADAEYTKFEQYPIGSAYITARSKLLKASLISRNIHANQVELHPLVREILQARMDHRNLLTHMSTAIGLLRKSWPREEVKFGHETSHREQSGRLVTHVLRLKDAYEKHLLSLQGEAELQWIELLRYTGWYLYERGEHETALPLFHQAFALARNLNPLSLPIIADILMSLAAIGIHASSGSEVLGYAQEHLKIRQQIYDQHIGERPWQLHYDLAMGIATVAMAYNQKTQFHEALEPAMKAVELYRASPRAFAFPAFAHAGWALWSLGRFKEAEDVLMEVVRENEIRNAGPSYGLAGILLPLGNVQASLGNLDEAAQTHGSAVKMYYTANGNNCKTAQARIKLAEHLARQGLTHEAWANYSQAIVSFGQNKYYKKELARALVKAARFRRDIANNAHADELFKRAQSAMYEVGIMTEVHKMSEDDLTNLVRIWSR</sequence>
<dbReference type="InterPro" id="IPR056681">
    <property type="entry name" value="DUF7779"/>
</dbReference>
<dbReference type="InterPro" id="IPR011990">
    <property type="entry name" value="TPR-like_helical_dom_sf"/>
</dbReference>
<comment type="caution">
    <text evidence="2">The sequence shown here is derived from an EMBL/GenBank/DDBJ whole genome shotgun (WGS) entry which is preliminary data.</text>
</comment>
<name>A0ABR4P2S5_9HELO</name>